<sequence>MLFLYLSLGLTSLSAPFHKANTLILKLYITKFGALSSLKQSLTESGSPCEKLDSLQILNSLCGCACGIAYPLENCQICPNTQENLDHIFITCPRAVEFWSNVKFIPKVKLPDSDFTNWFWGNVLEIKVNTDLNIAHTTIFSFCLWRIWLRRNLWIFQKGNKPILFWTVQTTKLANISQNDQIHVLNIKPLHIFPIVGQADYIVKVDVTFYSTSLLIASYARICRNTNHNYIDGVAGSTTSIAHIAAESQAILLAISWAIVNQWIGGHAKKPRKPLIEIKKEGAAEGSGPCGKEGQCPAESVASWN</sequence>
<proteinExistence type="predicted"/>
<evidence type="ECO:0000313" key="4">
    <source>
        <dbReference type="RefSeq" id="XP_056688954.1"/>
    </source>
</evidence>
<dbReference type="RefSeq" id="XP_056688954.1">
    <property type="nucleotide sequence ID" value="XM_056832976.1"/>
</dbReference>
<dbReference type="Proteomes" id="UP000813463">
    <property type="component" value="Chromosome 6"/>
</dbReference>
<evidence type="ECO:0000256" key="2">
    <source>
        <dbReference type="SAM" id="SignalP"/>
    </source>
</evidence>
<feature type="chain" id="PRO_5046653485" description="Reverse transcriptase zinc-binding domain-containing protein" evidence="2">
    <location>
        <begin position="23"/>
        <end position="305"/>
    </location>
</feature>
<gene>
    <name evidence="4" type="primary">LOC130463751</name>
</gene>
<feature type="signal peptide" evidence="2">
    <location>
        <begin position="1"/>
        <end position="22"/>
    </location>
</feature>
<organism evidence="3 4">
    <name type="scientific">Spinacia oleracea</name>
    <name type="common">Spinach</name>
    <dbReference type="NCBI Taxonomy" id="3562"/>
    <lineage>
        <taxon>Eukaryota</taxon>
        <taxon>Viridiplantae</taxon>
        <taxon>Streptophyta</taxon>
        <taxon>Embryophyta</taxon>
        <taxon>Tracheophyta</taxon>
        <taxon>Spermatophyta</taxon>
        <taxon>Magnoliopsida</taxon>
        <taxon>eudicotyledons</taxon>
        <taxon>Gunneridae</taxon>
        <taxon>Pentapetalae</taxon>
        <taxon>Caryophyllales</taxon>
        <taxon>Chenopodiaceae</taxon>
        <taxon>Chenopodioideae</taxon>
        <taxon>Anserineae</taxon>
        <taxon>Spinacia</taxon>
    </lineage>
</organism>
<evidence type="ECO:0008006" key="5">
    <source>
        <dbReference type="Google" id="ProtNLM"/>
    </source>
</evidence>
<accession>A0ABM3QZZ7</accession>
<feature type="region of interest" description="Disordered" evidence="1">
    <location>
        <begin position="283"/>
        <end position="305"/>
    </location>
</feature>
<reference evidence="3" key="1">
    <citation type="journal article" date="2021" name="Nat. Commun.">
        <title>Genomic analyses provide insights into spinach domestication and the genetic basis of agronomic traits.</title>
        <authorList>
            <person name="Cai X."/>
            <person name="Sun X."/>
            <person name="Xu C."/>
            <person name="Sun H."/>
            <person name="Wang X."/>
            <person name="Ge C."/>
            <person name="Zhang Z."/>
            <person name="Wang Q."/>
            <person name="Fei Z."/>
            <person name="Jiao C."/>
            <person name="Wang Q."/>
        </authorList>
    </citation>
    <scope>NUCLEOTIDE SEQUENCE [LARGE SCALE GENOMIC DNA]</scope>
    <source>
        <strain evidence="3">cv. Varoflay</strain>
    </source>
</reference>
<name>A0ABM3QZZ7_SPIOL</name>
<reference evidence="4" key="2">
    <citation type="submission" date="2025-08" db="UniProtKB">
        <authorList>
            <consortium name="RefSeq"/>
        </authorList>
    </citation>
    <scope>IDENTIFICATION</scope>
    <source>
        <tissue evidence="4">Leaf</tissue>
    </source>
</reference>
<evidence type="ECO:0000256" key="1">
    <source>
        <dbReference type="SAM" id="MobiDB-lite"/>
    </source>
</evidence>
<evidence type="ECO:0000313" key="3">
    <source>
        <dbReference type="Proteomes" id="UP000813463"/>
    </source>
</evidence>
<keyword evidence="3" id="KW-1185">Reference proteome</keyword>
<protein>
    <recommendedName>
        <fullName evidence="5">Reverse transcriptase zinc-binding domain-containing protein</fullName>
    </recommendedName>
</protein>
<keyword evidence="2" id="KW-0732">Signal</keyword>
<dbReference type="GeneID" id="130463751"/>